<dbReference type="InterPro" id="IPR033479">
    <property type="entry name" value="dCache_1"/>
</dbReference>
<dbReference type="RefSeq" id="WP_102244168.1">
    <property type="nucleotide sequence ID" value="NZ_CP025704.1"/>
</dbReference>
<comment type="subcellular location">
    <subcellularLocation>
        <location evidence="2">Cell membrane</location>
        <topology evidence="2">Multi-pass membrane protein</topology>
    </subcellularLocation>
</comment>
<dbReference type="PANTHER" id="PTHR43065">
    <property type="entry name" value="SENSOR HISTIDINE KINASE"/>
    <property type="match status" value="1"/>
</dbReference>
<reference evidence="14 15" key="1">
    <citation type="submission" date="2018-01" db="EMBL/GenBank/DDBJ databases">
        <title>Complete genome sequence of Bacteriovorax stolpii DSM12778.</title>
        <authorList>
            <person name="Tang B."/>
            <person name="Chang J."/>
        </authorList>
    </citation>
    <scope>NUCLEOTIDE SEQUENCE [LARGE SCALE GENOMIC DNA]</scope>
    <source>
        <strain evidence="14 15">DSM 12778</strain>
    </source>
</reference>
<keyword evidence="8" id="KW-0547">Nucleotide-binding</keyword>
<evidence type="ECO:0000256" key="4">
    <source>
        <dbReference type="ARBA" id="ARBA00022475"/>
    </source>
</evidence>
<dbReference type="InterPro" id="IPR029151">
    <property type="entry name" value="Sensor-like_sf"/>
</dbReference>
<dbReference type="PRINTS" id="PR00344">
    <property type="entry name" value="BCTRLSENSOR"/>
</dbReference>
<dbReference type="InterPro" id="IPR003594">
    <property type="entry name" value="HATPase_dom"/>
</dbReference>
<keyword evidence="7" id="KW-0812">Transmembrane</keyword>
<evidence type="ECO:0000256" key="6">
    <source>
        <dbReference type="ARBA" id="ARBA00022679"/>
    </source>
</evidence>
<evidence type="ECO:0000256" key="12">
    <source>
        <dbReference type="ARBA" id="ARBA00023012"/>
    </source>
</evidence>
<dbReference type="InterPro" id="IPR036097">
    <property type="entry name" value="HisK_dim/P_sf"/>
</dbReference>
<keyword evidence="13" id="KW-0472">Membrane</keyword>
<gene>
    <name evidence="14" type="ORF">C0V70_12340</name>
</gene>
<dbReference type="SUPFAM" id="SSF55874">
    <property type="entry name" value="ATPase domain of HSP90 chaperone/DNA topoisomerase II/histidine kinase"/>
    <property type="match status" value="1"/>
</dbReference>
<dbReference type="Gene3D" id="3.30.565.10">
    <property type="entry name" value="Histidine kinase-like ATPase, C-terminal domain"/>
    <property type="match status" value="1"/>
</dbReference>
<dbReference type="OrthoDB" id="5288469at2"/>
<evidence type="ECO:0000256" key="1">
    <source>
        <dbReference type="ARBA" id="ARBA00000085"/>
    </source>
</evidence>
<evidence type="ECO:0000256" key="10">
    <source>
        <dbReference type="ARBA" id="ARBA00022840"/>
    </source>
</evidence>
<dbReference type="CDD" id="cd12915">
    <property type="entry name" value="PDC2_DGC_like"/>
    <property type="match status" value="1"/>
</dbReference>
<dbReference type="Gene3D" id="3.30.450.20">
    <property type="entry name" value="PAS domain"/>
    <property type="match status" value="2"/>
</dbReference>
<keyword evidence="4" id="KW-1003">Cell membrane</keyword>
<evidence type="ECO:0000256" key="13">
    <source>
        <dbReference type="ARBA" id="ARBA00023136"/>
    </source>
</evidence>
<evidence type="ECO:0000256" key="11">
    <source>
        <dbReference type="ARBA" id="ARBA00022989"/>
    </source>
</evidence>
<keyword evidence="6" id="KW-0808">Transferase</keyword>
<dbReference type="InterPro" id="IPR005467">
    <property type="entry name" value="His_kinase_dom"/>
</dbReference>
<dbReference type="Pfam" id="PF00512">
    <property type="entry name" value="HisKA"/>
    <property type="match status" value="1"/>
</dbReference>
<dbReference type="InterPro" id="IPR036890">
    <property type="entry name" value="HATPase_C_sf"/>
</dbReference>
<evidence type="ECO:0000256" key="7">
    <source>
        <dbReference type="ARBA" id="ARBA00022692"/>
    </source>
</evidence>
<dbReference type="EC" id="2.7.13.3" evidence="3"/>
<keyword evidence="5" id="KW-0597">Phosphoprotein</keyword>
<evidence type="ECO:0000256" key="9">
    <source>
        <dbReference type="ARBA" id="ARBA00022777"/>
    </source>
</evidence>
<protein>
    <recommendedName>
        <fullName evidence="3">histidine kinase</fullName>
        <ecNumber evidence="3">2.7.13.3</ecNumber>
    </recommendedName>
</protein>
<dbReference type="PROSITE" id="PS50109">
    <property type="entry name" value="HIS_KIN"/>
    <property type="match status" value="1"/>
</dbReference>
<dbReference type="KEGG" id="bsto:C0V70_12340"/>
<evidence type="ECO:0000313" key="15">
    <source>
        <dbReference type="Proteomes" id="UP000235584"/>
    </source>
</evidence>
<dbReference type="CDD" id="cd00082">
    <property type="entry name" value="HisKA"/>
    <property type="match status" value="1"/>
</dbReference>
<dbReference type="CDD" id="cd12914">
    <property type="entry name" value="PDC1_DGC_like"/>
    <property type="match status" value="1"/>
</dbReference>
<keyword evidence="9" id="KW-0418">Kinase</keyword>
<name>A0A2K9NTR3_BACTC</name>
<dbReference type="Gene3D" id="1.10.287.130">
    <property type="match status" value="1"/>
</dbReference>
<dbReference type="SMART" id="SM00388">
    <property type="entry name" value="HisKA"/>
    <property type="match status" value="1"/>
</dbReference>
<dbReference type="GO" id="GO:0000155">
    <property type="term" value="F:phosphorelay sensor kinase activity"/>
    <property type="evidence" value="ECO:0007669"/>
    <property type="project" value="InterPro"/>
</dbReference>
<dbReference type="Proteomes" id="UP000235584">
    <property type="component" value="Chromosome"/>
</dbReference>
<dbReference type="Pfam" id="PF02743">
    <property type="entry name" value="dCache_1"/>
    <property type="match status" value="1"/>
</dbReference>
<comment type="catalytic activity">
    <reaction evidence="1">
        <text>ATP + protein L-histidine = ADP + protein N-phospho-L-histidine.</text>
        <dbReference type="EC" id="2.7.13.3"/>
    </reaction>
</comment>
<sequence length="559" mass="63715">MKEISRLLKKSQYKRIIFLFCFVSALLLIGVAVELGLSYFYEIKRARSDADNLNQAFQTQIESTFKKVDMVLLNTIELLKSRNSIEDWKTEDLSKILIEKKRFIPEAQNVFVVGKDGRDRVRFKINSKFNLGDRDYFYKQFSSVENKLVFSKPLVSRETGRLVIILSRKILDKNNQFAGIVAAGVPLIYFSKFYSELNLLPDSAITINGIDNLLYSRYPWVEKFIGFPLQNQDMIRELFYHNKRAVFAERKSRIDGVTRITSARRVGDYDFFVITALSKSQYMAGWYTKCAIYIISFIVLFVFALNFLIRSLKALNDLEEQRKVAVQNAKLTSLGEMAGGIAHEINNPLAIISGRVNLMIKSIDSNQYDPEAFKTSLDKIGQTTERIAKIVKSLKAFSRTNEQDPFVPTQVKDVIEHTIEICREKFRTSPVSLKIDSIPDVQINCRESQIVQVVLNLLSNAFDAVEKLDEKWIEVKFEMIGSEKILIKVIDSGMGIPDSVANNIMQPFFTTKEVGKGTGLGLSISKGIIEDHNGKIYLDKEVSNTCFVIEMAIYQSIGL</sequence>
<dbReference type="SUPFAM" id="SSF103190">
    <property type="entry name" value="Sensory domain-like"/>
    <property type="match status" value="1"/>
</dbReference>
<organism evidence="14 15">
    <name type="scientific">Bacteriovorax stolpii</name>
    <name type="common">Bdellovibrio stolpii</name>
    <dbReference type="NCBI Taxonomy" id="960"/>
    <lineage>
        <taxon>Bacteria</taxon>
        <taxon>Pseudomonadati</taxon>
        <taxon>Bdellovibrionota</taxon>
        <taxon>Bacteriovoracia</taxon>
        <taxon>Bacteriovoracales</taxon>
        <taxon>Bacteriovoracaceae</taxon>
        <taxon>Bacteriovorax</taxon>
    </lineage>
</organism>
<dbReference type="GO" id="GO:0005524">
    <property type="term" value="F:ATP binding"/>
    <property type="evidence" value="ECO:0007669"/>
    <property type="project" value="UniProtKB-KW"/>
</dbReference>
<keyword evidence="11" id="KW-1133">Transmembrane helix</keyword>
<evidence type="ECO:0000313" key="14">
    <source>
        <dbReference type="EMBL" id="AUN98877.1"/>
    </source>
</evidence>
<accession>A0A2K9NTR3</accession>
<evidence type="ECO:0000256" key="2">
    <source>
        <dbReference type="ARBA" id="ARBA00004651"/>
    </source>
</evidence>
<dbReference type="SMART" id="SM00387">
    <property type="entry name" value="HATPase_c"/>
    <property type="match status" value="1"/>
</dbReference>
<keyword evidence="10" id="KW-0067">ATP-binding</keyword>
<dbReference type="InterPro" id="IPR004358">
    <property type="entry name" value="Sig_transdc_His_kin-like_C"/>
</dbReference>
<evidence type="ECO:0000256" key="8">
    <source>
        <dbReference type="ARBA" id="ARBA00022741"/>
    </source>
</evidence>
<dbReference type="SUPFAM" id="SSF47384">
    <property type="entry name" value="Homodimeric domain of signal transducing histidine kinase"/>
    <property type="match status" value="1"/>
</dbReference>
<proteinExistence type="predicted"/>
<dbReference type="AlphaFoldDB" id="A0A2K9NTR3"/>
<dbReference type="Pfam" id="PF02518">
    <property type="entry name" value="HATPase_c"/>
    <property type="match status" value="1"/>
</dbReference>
<dbReference type="InterPro" id="IPR003661">
    <property type="entry name" value="HisK_dim/P_dom"/>
</dbReference>
<dbReference type="PANTHER" id="PTHR43065:SF46">
    <property type="entry name" value="C4-DICARBOXYLATE TRANSPORT SENSOR PROTEIN DCTB"/>
    <property type="match status" value="1"/>
</dbReference>
<evidence type="ECO:0000256" key="3">
    <source>
        <dbReference type="ARBA" id="ARBA00012438"/>
    </source>
</evidence>
<evidence type="ECO:0000256" key="5">
    <source>
        <dbReference type="ARBA" id="ARBA00022553"/>
    </source>
</evidence>
<keyword evidence="15" id="KW-1185">Reference proteome</keyword>
<keyword evidence="12" id="KW-0902">Two-component regulatory system</keyword>
<dbReference type="EMBL" id="CP025704">
    <property type="protein sequence ID" value="AUN98877.1"/>
    <property type="molecule type" value="Genomic_DNA"/>
</dbReference>
<dbReference type="GO" id="GO:0005886">
    <property type="term" value="C:plasma membrane"/>
    <property type="evidence" value="ECO:0007669"/>
    <property type="project" value="UniProtKB-SubCell"/>
</dbReference>